<dbReference type="Gene3D" id="3.30.420.40">
    <property type="match status" value="2"/>
</dbReference>
<proteinExistence type="predicted"/>
<comment type="caution">
    <text evidence="1">The sequence shown here is derived from an EMBL/GenBank/DDBJ whole genome shotgun (WGS) entry which is preliminary data.</text>
</comment>
<dbReference type="InterPro" id="IPR043129">
    <property type="entry name" value="ATPase_NBD"/>
</dbReference>
<dbReference type="SUPFAM" id="SSF53067">
    <property type="entry name" value="Actin-like ATPase domain"/>
    <property type="match status" value="2"/>
</dbReference>
<dbReference type="PANTHER" id="PTHR42749:SF1">
    <property type="entry name" value="CELL SHAPE-DETERMINING PROTEIN MREB"/>
    <property type="match status" value="1"/>
</dbReference>
<organism evidence="1 2">
    <name type="scientific">Aspergillus eucalypticola (strain CBS 122712 / IBT 29274)</name>
    <dbReference type="NCBI Taxonomy" id="1448314"/>
    <lineage>
        <taxon>Eukaryota</taxon>
        <taxon>Fungi</taxon>
        <taxon>Dikarya</taxon>
        <taxon>Ascomycota</taxon>
        <taxon>Pezizomycotina</taxon>
        <taxon>Eurotiomycetes</taxon>
        <taxon>Eurotiomycetidae</taxon>
        <taxon>Eurotiales</taxon>
        <taxon>Aspergillaceae</taxon>
        <taxon>Aspergillus</taxon>
        <taxon>Aspergillus subgen. Circumdati</taxon>
    </lineage>
</organism>
<dbReference type="PANTHER" id="PTHR42749">
    <property type="entry name" value="CELL SHAPE-DETERMINING PROTEIN MREB"/>
    <property type="match status" value="1"/>
</dbReference>
<dbReference type="GeneID" id="37058841"/>
<dbReference type="AlphaFoldDB" id="A0A317UW61"/>
<dbReference type="EMBL" id="MSFU01000026">
    <property type="protein sequence ID" value="PWY65905.1"/>
    <property type="molecule type" value="Genomic_DNA"/>
</dbReference>
<gene>
    <name evidence="1" type="ORF">BO83DRAFT_452951</name>
</gene>
<keyword evidence="2" id="KW-1185">Reference proteome</keyword>
<dbReference type="Gene3D" id="3.90.640.10">
    <property type="entry name" value="Actin, Chain A, domain 4"/>
    <property type="match status" value="1"/>
</dbReference>
<dbReference type="OrthoDB" id="2963168at2759"/>
<dbReference type="Proteomes" id="UP000246171">
    <property type="component" value="Unassembled WGS sequence"/>
</dbReference>
<evidence type="ECO:0008006" key="3">
    <source>
        <dbReference type="Google" id="ProtNLM"/>
    </source>
</evidence>
<evidence type="ECO:0000313" key="1">
    <source>
        <dbReference type="EMBL" id="PWY65905.1"/>
    </source>
</evidence>
<protein>
    <recommendedName>
        <fullName evidence="3">Actin-like ATPase domain-containing protein</fullName>
    </recommendedName>
</protein>
<accession>A0A317UW61</accession>
<dbReference type="RefSeq" id="XP_025384779.1">
    <property type="nucleotide sequence ID" value="XM_025536879.1"/>
</dbReference>
<evidence type="ECO:0000313" key="2">
    <source>
        <dbReference type="Proteomes" id="UP000246171"/>
    </source>
</evidence>
<name>A0A317UW61_ASPEC</name>
<sequence length="564" mass="63346">MNNQDRLVVGLDHGTSKTALTYWAQSRGEVVEWTPVNRIPITPSVMAYPDKRPPLWGNAAREHRDRVSWSKLLVDGSSPVPVNGLDLRALLGDKGFSFYRNRIRITRVIADYLRNIRLSFCNDPNVTKNLRIRALPPIAWHFSMPACWSRDGVKTMMAAVETAGFLDNGGTVSYYSEATAAAIGVSYRLIANSVQVGDKLLVCDLGGVTNDFTTFKITGVDPNHPRRLSFQQIGNHSSADCTNPHIENALLWHIRRELGLPLKSGDVARLAVEAARAAKERYNGRGNVTVTLPIAWDYLQRRYAGGCDSFNFDDRQFTFSASVLQGAMDLVVTDVLGRIKDQARSCGANKIAVVGGLSCSRYFQRRIEADFANIPEVSHLLPVNYFDGYDPMTIVSHGLTRIGSAPNPMQYRSQWEYGIFSSFIERLGTGDLHSEYRHTTAITLVQASNNVPRQGQVRFRLSVRSRYLSEDIMIRRRDVAGNVQTAALCKHNVDDNTPYVDEYRYRDLNVTVRYYEIVASWSLKADAHFNMEWRFEAEAPGTGLLHEVATVSHRADEIMICWAT</sequence>
<dbReference type="VEuPathDB" id="FungiDB:BO83DRAFT_452951"/>
<reference evidence="1" key="1">
    <citation type="submission" date="2016-12" db="EMBL/GenBank/DDBJ databases">
        <title>The genomes of Aspergillus section Nigri reveals drivers in fungal speciation.</title>
        <authorList>
            <consortium name="DOE Joint Genome Institute"/>
            <person name="Vesth T.C."/>
            <person name="Nybo J."/>
            <person name="Theobald S."/>
            <person name="Brandl J."/>
            <person name="Frisvad J.C."/>
            <person name="Nielsen K.F."/>
            <person name="Lyhne E.K."/>
            <person name="Kogle M.E."/>
            <person name="Kuo A."/>
            <person name="Riley R."/>
            <person name="Clum A."/>
            <person name="Nolan M."/>
            <person name="Lipzen A."/>
            <person name="Salamov A."/>
            <person name="Henrissat B."/>
            <person name="Wiebenga A."/>
            <person name="De vries R.P."/>
            <person name="Grigoriev I.V."/>
            <person name="Mortensen U.H."/>
            <person name="Andersen M.R."/>
            <person name="Baker S.E."/>
        </authorList>
    </citation>
    <scope>NUCLEOTIDE SEQUENCE</scope>
    <source>
        <strain evidence="1">CBS 122712</strain>
    </source>
</reference>
<dbReference type="CDD" id="cd10170">
    <property type="entry name" value="ASKHA_NBD_HSP70"/>
    <property type="match status" value="1"/>
</dbReference>